<keyword evidence="1" id="KW-0479">Metal-binding</keyword>
<dbReference type="InterPro" id="IPR001965">
    <property type="entry name" value="Znf_PHD"/>
</dbReference>
<gene>
    <name evidence="7" type="ORF">ERUC_LOCUS20001</name>
</gene>
<dbReference type="InterPro" id="IPR013083">
    <property type="entry name" value="Znf_RING/FYVE/PHD"/>
</dbReference>
<dbReference type="InterPro" id="IPR004146">
    <property type="entry name" value="DC1"/>
</dbReference>
<feature type="domain" description="Zinc finger PHD-type" evidence="6">
    <location>
        <begin position="490"/>
        <end position="549"/>
    </location>
</feature>
<dbReference type="SMART" id="SM00249">
    <property type="entry name" value="PHD"/>
    <property type="match status" value="4"/>
</dbReference>
<keyword evidence="2" id="KW-0677">Repeat</keyword>
<feature type="domain" description="Phorbol-ester/DAG-type" evidence="5">
    <location>
        <begin position="176"/>
        <end position="224"/>
    </location>
</feature>
<dbReference type="InterPro" id="IPR053192">
    <property type="entry name" value="Vacuole_Formation_Reg"/>
</dbReference>
<dbReference type="PANTHER" id="PTHR32410">
    <property type="entry name" value="CYSTEINE/HISTIDINE-RICH C1 DOMAIN FAMILY PROTEIN"/>
    <property type="match status" value="1"/>
</dbReference>
<keyword evidence="8" id="KW-1185">Reference proteome</keyword>
<evidence type="ECO:0000256" key="1">
    <source>
        <dbReference type="ARBA" id="ARBA00022723"/>
    </source>
</evidence>
<evidence type="ECO:0000256" key="2">
    <source>
        <dbReference type="ARBA" id="ARBA00022737"/>
    </source>
</evidence>
<keyword evidence="3" id="KW-0863">Zinc-finger</keyword>
<proteinExistence type="predicted"/>
<dbReference type="AlphaFoldDB" id="A0ABC8K7L2"/>
<name>A0ABC8K7L2_ERUVS</name>
<feature type="domain" description="Phorbol-ester/DAG-type" evidence="5">
    <location>
        <begin position="121"/>
        <end position="170"/>
    </location>
</feature>
<evidence type="ECO:0000256" key="4">
    <source>
        <dbReference type="ARBA" id="ARBA00022833"/>
    </source>
</evidence>
<dbReference type="Pfam" id="PF03107">
    <property type="entry name" value="C1_2"/>
    <property type="match status" value="6"/>
</dbReference>
<feature type="domain" description="Zinc finger PHD-type" evidence="6">
    <location>
        <begin position="387"/>
        <end position="446"/>
    </location>
</feature>
<comment type="caution">
    <text evidence="7">The sequence shown here is derived from an EMBL/GenBank/DDBJ whole genome shotgun (WGS) entry which is preliminary data.</text>
</comment>
<evidence type="ECO:0000259" key="5">
    <source>
        <dbReference type="SMART" id="SM00109"/>
    </source>
</evidence>
<dbReference type="EMBL" id="CAKOAT010189822">
    <property type="protein sequence ID" value="CAH8354246.1"/>
    <property type="molecule type" value="Genomic_DNA"/>
</dbReference>
<evidence type="ECO:0000259" key="6">
    <source>
        <dbReference type="SMART" id="SM00249"/>
    </source>
</evidence>
<evidence type="ECO:0000313" key="8">
    <source>
        <dbReference type="Proteomes" id="UP001642260"/>
    </source>
</evidence>
<sequence>MIRIKLPTHKHPLYPTPWVRSCNGCCRDGDYAKDGYRCYECRTFFHKECAESSLEINHSSHPEHPLHLSTIVESRSPYLICKLCGLLIYHMFYHCPICKFVVDTACAKNPPPDVIEHPKAHEHSLVYLKNANGTCEFCEEIYCSRYLYECFQCQLKFHFECANIPLEIIHPSHSKHPIKFLTREEHHFSDGKCRICGNELKRRFYHCSFCKFSVDLACVNNLPPLTILSPKAHDHQISLMPRIISFNCDVCGWAGDRSPYSCRQCDFMIHQSCIDLPEIINVNRHEHRLSRRRQLSPGNWICGFCHKKVDWSCGAYSCSICPNYAIHSKCAIRDDVWDKLELKGIPEDFQEIKPFKVINGNLIHHFSHEEHYLQLNEENITCGENVRCEACVLHINYQAFYSCVQCDFILHKTCANLPRMKRHIYYDKPLTLTSGGMTQFKCSACYNWSSGFRYGTESFKIDVICGEISEPIFHESHGCPLYYIYRNGKTCAACGKWDSSTFCCDDCKFVLDLKCVVLPKTTKHWYDDHPLSLCYRVNTKGEYWCDICEESIEKYWFYNCDDCCTAFHTKCVVGDFSLLMPGRSIITYYDELRIEAMQTSPRFLPRHIRRSGQKIPSSTGTSGNSSRFIVYFPNEQL</sequence>
<dbReference type="GO" id="GO:0008270">
    <property type="term" value="F:zinc ion binding"/>
    <property type="evidence" value="ECO:0007669"/>
    <property type="project" value="UniProtKB-KW"/>
</dbReference>
<protein>
    <recommendedName>
        <fullName evidence="9">Phorbol-ester/DAG-type domain-containing protein</fullName>
    </recommendedName>
</protein>
<feature type="domain" description="Zinc finger PHD-type" evidence="6">
    <location>
        <begin position="134"/>
        <end position="211"/>
    </location>
</feature>
<dbReference type="Gene3D" id="3.30.40.10">
    <property type="entry name" value="Zinc/RING finger domain, C3HC4 (zinc finger)"/>
    <property type="match status" value="1"/>
</dbReference>
<feature type="domain" description="Phorbol-ester/DAG-type" evidence="5">
    <location>
        <begin position="64"/>
        <end position="112"/>
    </location>
</feature>
<evidence type="ECO:0000256" key="3">
    <source>
        <dbReference type="ARBA" id="ARBA00022771"/>
    </source>
</evidence>
<dbReference type="Proteomes" id="UP001642260">
    <property type="component" value="Unassembled WGS sequence"/>
</dbReference>
<dbReference type="InterPro" id="IPR046349">
    <property type="entry name" value="C1-like_sf"/>
</dbReference>
<evidence type="ECO:0000313" key="7">
    <source>
        <dbReference type="EMBL" id="CAH8354246.1"/>
    </source>
</evidence>
<feature type="domain" description="Phorbol-ester/DAG-type" evidence="5">
    <location>
        <begin position="233"/>
        <end position="279"/>
    </location>
</feature>
<dbReference type="InterPro" id="IPR002219">
    <property type="entry name" value="PKC_DAG/PE"/>
</dbReference>
<feature type="domain" description="Phorbol-ester/DAG-type" evidence="5">
    <location>
        <begin position="475"/>
        <end position="521"/>
    </location>
</feature>
<organism evidence="7 8">
    <name type="scientific">Eruca vesicaria subsp. sativa</name>
    <name type="common">Garden rocket</name>
    <name type="synonym">Eruca sativa</name>
    <dbReference type="NCBI Taxonomy" id="29727"/>
    <lineage>
        <taxon>Eukaryota</taxon>
        <taxon>Viridiplantae</taxon>
        <taxon>Streptophyta</taxon>
        <taxon>Embryophyta</taxon>
        <taxon>Tracheophyta</taxon>
        <taxon>Spermatophyta</taxon>
        <taxon>Magnoliopsida</taxon>
        <taxon>eudicotyledons</taxon>
        <taxon>Gunneridae</taxon>
        <taxon>Pentapetalae</taxon>
        <taxon>rosids</taxon>
        <taxon>malvids</taxon>
        <taxon>Brassicales</taxon>
        <taxon>Brassicaceae</taxon>
        <taxon>Brassiceae</taxon>
        <taxon>Eruca</taxon>
    </lineage>
</organism>
<dbReference type="SUPFAM" id="SSF57889">
    <property type="entry name" value="Cysteine-rich domain"/>
    <property type="match status" value="5"/>
</dbReference>
<dbReference type="PANTHER" id="PTHR32410:SF192">
    <property type="entry name" value="ZINC FINGER PHD-TYPE DOMAIN-CONTAINING PROTEIN"/>
    <property type="match status" value="1"/>
</dbReference>
<evidence type="ECO:0008006" key="9">
    <source>
        <dbReference type="Google" id="ProtNLM"/>
    </source>
</evidence>
<accession>A0ABC8K7L2</accession>
<feature type="domain" description="Zinc finger PHD-type" evidence="6">
    <location>
        <begin position="247"/>
        <end position="306"/>
    </location>
</feature>
<dbReference type="SMART" id="SM00109">
    <property type="entry name" value="C1"/>
    <property type="match status" value="5"/>
</dbReference>
<keyword evidence="4" id="KW-0862">Zinc</keyword>
<reference evidence="7 8" key="1">
    <citation type="submission" date="2022-03" db="EMBL/GenBank/DDBJ databases">
        <authorList>
            <person name="Macdonald S."/>
            <person name="Ahmed S."/>
            <person name="Newling K."/>
        </authorList>
    </citation>
    <scope>NUCLEOTIDE SEQUENCE [LARGE SCALE GENOMIC DNA]</scope>
</reference>